<sequence length="260" mass="28717">MASRAKNTDTLTHPSPYIRFQHPGLTSLVTGILKSPGADLEMTIPDQESLKILSGVPSCPISTFHYKTGQGALIAVPEFPLPLLKFSFFCPLRAERVTIHTFCLYTNQPFRRRPSPPMLPFHSPQPFPADPSSSFQRPSPSPTASFFGRLSQPSPAFPSAFHPSLPVQPVQKKRSTDAAASQQQQGNASFAENATGEQRGECICERDLALVVCRRCGHDLVGRVQRCCPQHPKRISLMDLRECPNTACRSVHLSEVKLEK</sequence>
<evidence type="ECO:0000256" key="1">
    <source>
        <dbReference type="SAM" id="MobiDB-lite"/>
    </source>
</evidence>
<feature type="region of interest" description="Disordered" evidence="1">
    <location>
        <begin position="161"/>
        <end position="192"/>
    </location>
</feature>
<organism evidence="2 3">
    <name type="scientific">Globodera rostochiensis</name>
    <name type="common">Golden nematode worm</name>
    <name type="synonym">Heterodera rostochiensis</name>
    <dbReference type="NCBI Taxonomy" id="31243"/>
    <lineage>
        <taxon>Eukaryota</taxon>
        <taxon>Metazoa</taxon>
        <taxon>Ecdysozoa</taxon>
        <taxon>Nematoda</taxon>
        <taxon>Chromadorea</taxon>
        <taxon>Rhabditida</taxon>
        <taxon>Tylenchina</taxon>
        <taxon>Tylenchomorpha</taxon>
        <taxon>Tylenchoidea</taxon>
        <taxon>Heteroderidae</taxon>
        <taxon>Heteroderinae</taxon>
        <taxon>Globodera</taxon>
    </lineage>
</organism>
<feature type="compositionally biased region" description="Low complexity" evidence="1">
    <location>
        <begin position="178"/>
        <end position="191"/>
    </location>
</feature>
<feature type="compositionally biased region" description="Pro residues" evidence="1">
    <location>
        <begin position="115"/>
        <end position="129"/>
    </location>
</feature>
<proteinExistence type="predicted"/>
<name>A0A914HV09_GLORO</name>
<evidence type="ECO:0000313" key="3">
    <source>
        <dbReference type="WBParaSite" id="Gr19_v10_g4242.t1"/>
    </source>
</evidence>
<reference evidence="3" key="1">
    <citation type="submission" date="2022-11" db="UniProtKB">
        <authorList>
            <consortium name="WormBaseParasite"/>
        </authorList>
    </citation>
    <scope>IDENTIFICATION</scope>
</reference>
<accession>A0A914HV09</accession>
<keyword evidence="2" id="KW-1185">Reference proteome</keyword>
<dbReference type="Proteomes" id="UP000887572">
    <property type="component" value="Unplaced"/>
</dbReference>
<evidence type="ECO:0000313" key="2">
    <source>
        <dbReference type="Proteomes" id="UP000887572"/>
    </source>
</evidence>
<dbReference type="AlphaFoldDB" id="A0A914HV09"/>
<dbReference type="WBParaSite" id="Gr19_v10_g4242.t1">
    <property type="protein sequence ID" value="Gr19_v10_g4242.t1"/>
    <property type="gene ID" value="Gr19_v10_g4242"/>
</dbReference>
<feature type="region of interest" description="Disordered" evidence="1">
    <location>
        <begin position="115"/>
        <end position="148"/>
    </location>
</feature>
<protein>
    <submittedName>
        <fullName evidence="3">Uncharacterized protein</fullName>
    </submittedName>
</protein>